<protein>
    <submittedName>
        <fullName evidence="1">Uncharacterized protein</fullName>
    </submittedName>
</protein>
<evidence type="ECO:0000313" key="2">
    <source>
        <dbReference type="Proteomes" id="UP001202289"/>
    </source>
</evidence>
<sequence>MAGYFLFGMAATCGLESKVGFIYTSKGDEDVDSTEKVLASCCYFSIFVSPLLFPIIVYFVVPHEEVKFHAKKAFISHLLPFFCLFFVFLLGFMMNTPEQIGVMVLIAILLFGLVNLVIFIWNIVKGVQLLVKE</sequence>
<accession>A0ACC6A4R1</accession>
<name>A0ACC6A4R1_9BACI</name>
<evidence type="ECO:0000313" key="1">
    <source>
        <dbReference type="EMBL" id="MCM3735456.1"/>
    </source>
</evidence>
<organism evidence="1 2">
    <name type="scientific">Bacillus cytotoxicus</name>
    <dbReference type="NCBI Taxonomy" id="580165"/>
    <lineage>
        <taxon>Bacteria</taxon>
        <taxon>Bacillati</taxon>
        <taxon>Bacillota</taxon>
        <taxon>Bacilli</taxon>
        <taxon>Bacillales</taxon>
        <taxon>Bacillaceae</taxon>
        <taxon>Bacillus</taxon>
        <taxon>Bacillus cereus group</taxon>
    </lineage>
</organism>
<comment type="caution">
    <text evidence="1">The sequence shown here is derived from an EMBL/GenBank/DDBJ whole genome shotgun (WGS) entry which is preliminary data.</text>
</comment>
<reference evidence="1" key="1">
    <citation type="submission" date="2022-05" db="EMBL/GenBank/DDBJ databases">
        <title>Comparative Genomics of Spacecraft Associated Microbes.</title>
        <authorList>
            <person name="Tran M.T."/>
            <person name="Wright A."/>
            <person name="Seuylemezian A."/>
            <person name="Eisen J."/>
            <person name="Coil D."/>
        </authorList>
    </citation>
    <scope>NUCLEOTIDE SEQUENCE</scope>
    <source>
        <strain evidence="1">FAIRING 10M-2.2</strain>
    </source>
</reference>
<proteinExistence type="predicted"/>
<dbReference type="EMBL" id="JAMBOP010000005">
    <property type="protein sequence ID" value="MCM3735456.1"/>
    <property type="molecule type" value="Genomic_DNA"/>
</dbReference>
<dbReference type="Proteomes" id="UP001202289">
    <property type="component" value="Unassembled WGS sequence"/>
</dbReference>
<keyword evidence="2" id="KW-1185">Reference proteome</keyword>
<gene>
    <name evidence="1" type="ORF">M3215_06395</name>
</gene>